<dbReference type="InParanoid" id="A0A162V4U7"/>
<dbReference type="GO" id="GO:0003676">
    <property type="term" value="F:nucleic acid binding"/>
    <property type="evidence" value="ECO:0007669"/>
    <property type="project" value="InterPro"/>
</dbReference>
<protein>
    <recommendedName>
        <fullName evidence="1">Tc1-like transposase DDE domain-containing protein</fullName>
    </recommendedName>
</protein>
<dbReference type="InterPro" id="IPR036397">
    <property type="entry name" value="RNaseH_sf"/>
</dbReference>
<dbReference type="OrthoDB" id="2428500at2759"/>
<dbReference type="SUPFAM" id="SSF53098">
    <property type="entry name" value="Ribonuclease H-like"/>
    <property type="match status" value="1"/>
</dbReference>
<sequence length="102" mass="11677">MSLNIRILLAISNNGVENISAKLVPKSTNTEIFINFLKTPIKKLDETHPVPQLFVLNNAPIHRFHLVRDFMATTRHHIKFLPPYSPFLNSVEERFSKLKGLG</sequence>
<dbReference type="Gene3D" id="3.30.420.10">
    <property type="entry name" value="Ribonuclease H-like superfamily/Ribonuclease H"/>
    <property type="match status" value="1"/>
</dbReference>
<evidence type="ECO:0000313" key="2">
    <source>
        <dbReference type="EMBL" id="OAD79963.1"/>
    </source>
</evidence>
<dbReference type="RefSeq" id="XP_018298003.1">
    <property type="nucleotide sequence ID" value="XM_018430312.1"/>
</dbReference>
<dbReference type="STRING" id="763407.A0A162V4U7"/>
<dbReference type="InterPro" id="IPR038717">
    <property type="entry name" value="Tc1-like_DDE_dom"/>
</dbReference>
<proteinExistence type="predicted"/>
<dbReference type="Proteomes" id="UP000077315">
    <property type="component" value="Unassembled WGS sequence"/>
</dbReference>
<evidence type="ECO:0000313" key="3">
    <source>
        <dbReference type="Proteomes" id="UP000077315"/>
    </source>
</evidence>
<reference evidence="3" key="1">
    <citation type="submission" date="2015-06" db="EMBL/GenBank/DDBJ databases">
        <title>Expansion of signal transduction pathways in fungi by whole-genome duplication.</title>
        <authorList>
            <consortium name="DOE Joint Genome Institute"/>
            <person name="Corrochano L.M."/>
            <person name="Kuo A."/>
            <person name="Marcet-Houben M."/>
            <person name="Polaino S."/>
            <person name="Salamov A."/>
            <person name="Villalobos J.M."/>
            <person name="Alvarez M.I."/>
            <person name="Avalos J."/>
            <person name="Benito E.P."/>
            <person name="Benoit I."/>
            <person name="Burger G."/>
            <person name="Camino L.P."/>
            <person name="Canovas D."/>
            <person name="Cerda-Olmedo E."/>
            <person name="Cheng J.-F."/>
            <person name="Dominguez A."/>
            <person name="Elias M."/>
            <person name="Eslava A.P."/>
            <person name="Glaser F."/>
            <person name="Grimwood J."/>
            <person name="Gutierrez G."/>
            <person name="Heitman J."/>
            <person name="Henrissat B."/>
            <person name="Iturriaga E.A."/>
            <person name="Lang B.F."/>
            <person name="Lavin J.L."/>
            <person name="Lee S."/>
            <person name="Li W."/>
            <person name="Lindquist E."/>
            <person name="Lopez-Garcia S."/>
            <person name="Luque E.M."/>
            <person name="Marcos A.T."/>
            <person name="Martin J."/>
            <person name="McCluskey K."/>
            <person name="Medina H.R."/>
            <person name="Miralles-Duran A."/>
            <person name="Miyazaki A."/>
            <person name="Munoz-Torres E."/>
            <person name="Oguiza J.A."/>
            <person name="Ohm R."/>
            <person name="Olmedo M."/>
            <person name="Orejas M."/>
            <person name="Ortiz-Castellanos L."/>
            <person name="Pisabarro A.G."/>
            <person name="Rodriguez-Romero J."/>
            <person name="Ruiz-Herrera J."/>
            <person name="Ruiz-Vazquez R."/>
            <person name="Sanz C."/>
            <person name="Schackwitz W."/>
            <person name="Schmutz J."/>
            <person name="Shahriari M."/>
            <person name="Shelest E."/>
            <person name="Silva-Franco F."/>
            <person name="Soanes D."/>
            <person name="Syed K."/>
            <person name="Tagua V.G."/>
            <person name="Talbot N.J."/>
            <person name="Thon M."/>
            <person name="De vries R.P."/>
            <person name="Wiebenga A."/>
            <person name="Yadav J.S."/>
            <person name="Braun E.L."/>
            <person name="Baker S."/>
            <person name="Garre V."/>
            <person name="Horwitz B."/>
            <person name="Torres-Martinez S."/>
            <person name="Idnurm A."/>
            <person name="Herrera-Estrella A."/>
            <person name="Gabaldon T."/>
            <person name="Grigoriev I.V."/>
        </authorList>
    </citation>
    <scope>NUCLEOTIDE SEQUENCE [LARGE SCALE GENOMIC DNA]</scope>
    <source>
        <strain evidence="3">NRRL 1555(-)</strain>
    </source>
</reference>
<name>A0A162V4U7_PHYB8</name>
<dbReference type="InterPro" id="IPR012337">
    <property type="entry name" value="RNaseH-like_sf"/>
</dbReference>
<dbReference type="AlphaFoldDB" id="A0A162V4U7"/>
<keyword evidence="3" id="KW-1185">Reference proteome</keyword>
<organism evidence="2 3">
    <name type="scientific">Phycomyces blakesleeanus (strain ATCC 8743b / DSM 1359 / FGSC 10004 / NBRC 33097 / NRRL 1555)</name>
    <dbReference type="NCBI Taxonomy" id="763407"/>
    <lineage>
        <taxon>Eukaryota</taxon>
        <taxon>Fungi</taxon>
        <taxon>Fungi incertae sedis</taxon>
        <taxon>Mucoromycota</taxon>
        <taxon>Mucoromycotina</taxon>
        <taxon>Mucoromycetes</taxon>
        <taxon>Mucorales</taxon>
        <taxon>Phycomycetaceae</taxon>
        <taxon>Phycomyces</taxon>
    </lineage>
</organism>
<gene>
    <name evidence="2" type="ORF">PHYBLDRAFT_139976</name>
</gene>
<dbReference type="EMBL" id="KV440972">
    <property type="protein sequence ID" value="OAD79963.1"/>
    <property type="molecule type" value="Genomic_DNA"/>
</dbReference>
<feature type="domain" description="Tc1-like transposase DDE" evidence="1">
    <location>
        <begin position="5"/>
        <end position="99"/>
    </location>
</feature>
<accession>A0A162V4U7</accession>
<dbReference type="VEuPathDB" id="FungiDB:PHYBLDRAFT_139976"/>
<dbReference type="GeneID" id="28991218"/>
<dbReference type="Pfam" id="PF13358">
    <property type="entry name" value="DDE_3"/>
    <property type="match status" value="1"/>
</dbReference>
<evidence type="ECO:0000259" key="1">
    <source>
        <dbReference type="Pfam" id="PF13358"/>
    </source>
</evidence>